<dbReference type="AlphaFoldDB" id="A0A1H1XVR3"/>
<dbReference type="InterPro" id="IPR015422">
    <property type="entry name" value="PyrdxlP-dep_Trfase_small"/>
</dbReference>
<protein>
    <submittedName>
        <fullName evidence="6">Acetylornithine/N-succinyldiaminopimelate aminotransferase</fullName>
    </submittedName>
</protein>
<evidence type="ECO:0000313" key="6">
    <source>
        <dbReference type="EMBL" id="SDT12969.1"/>
    </source>
</evidence>
<dbReference type="PANTHER" id="PTHR11986:SF79">
    <property type="entry name" value="ACETYLORNITHINE AMINOTRANSFERASE, MITOCHONDRIAL"/>
    <property type="match status" value="1"/>
</dbReference>
<keyword evidence="3 6" id="KW-0808">Transferase</keyword>
<gene>
    <name evidence="6" type="ORF">SAMN05216222_3208</name>
</gene>
<dbReference type="SUPFAM" id="SSF53383">
    <property type="entry name" value="PLP-dependent transferases"/>
    <property type="match status" value="1"/>
</dbReference>
<proteinExistence type="inferred from homology"/>
<dbReference type="Gene3D" id="3.40.640.10">
    <property type="entry name" value="Type I PLP-dependent aspartate aminotransferase-like (Major domain)"/>
    <property type="match status" value="1"/>
</dbReference>
<comment type="similarity">
    <text evidence="5">Belongs to the class-III pyridoxal-phosphate-dependent aminotransferase family.</text>
</comment>
<evidence type="ECO:0000256" key="4">
    <source>
        <dbReference type="ARBA" id="ARBA00022898"/>
    </source>
</evidence>
<dbReference type="Pfam" id="PF00202">
    <property type="entry name" value="Aminotran_3"/>
    <property type="match status" value="1"/>
</dbReference>
<evidence type="ECO:0000256" key="2">
    <source>
        <dbReference type="ARBA" id="ARBA00022576"/>
    </source>
</evidence>
<dbReference type="GO" id="GO:0042802">
    <property type="term" value="F:identical protein binding"/>
    <property type="evidence" value="ECO:0007669"/>
    <property type="project" value="TreeGrafter"/>
</dbReference>
<reference evidence="6 7" key="1">
    <citation type="submission" date="2016-10" db="EMBL/GenBank/DDBJ databases">
        <authorList>
            <person name="de Groot N.N."/>
        </authorList>
    </citation>
    <scope>NUCLEOTIDE SEQUENCE [LARGE SCALE GENOMIC DNA]</scope>
    <source>
        <strain evidence="6 7">LMG 26867</strain>
    </source>
</reference>
<accession>A0A1H1XVR3</accession>
<organism evidence="6 7">
    <name type="scientific">Pseudomonas prosekii</name>
    <dbReference type="NCBI Taxonomy" id="1148509"/>
    <lineage>
        <taxon>Bacteria</taxon>
        <taxon>Pseudomonadati</taxon>
        <taxon>Pseudomonadota</taxon>
        <taxon>Gammaproteobacteria</taxon>
        <taxon>Pseudomonadales</taxon>
        <taxon>Pseudomonadaceae</taxon>
        <taxon>Pseudomonas</taxon>
    </lineage>
</organism>
<keyword evidence="2 6" id="KW-0032">Aminotransferase</keyword>
<dbReference type="GO" id="GO:0008483">
    <property type="term" value="F:transaminase activity"/>
    <property type="evidence" value="ECO:0007669"/>
    <property type="project" value="UniProtKB-KW"/>
</dbReference>
<dbReference type="InterPro" id="IPR015424">
    <property type="entry name" value="PyrdxlP-dep_Trfase"/>
</dbReference>
<dbReference type="CDD" id="cd00610">
    <property type="entry name" value="OAT_like"/>
    <property type="match status" value="1"/>
</dbReference>
<comment type="cofactor">
    <cofactor evidence="1">
        <name>pyridoxal 5'-phosphate</name>
        <dbReference type="ChEBI" id="CHEBI:597326"/>
    </cofactor>
</comment>
<dbReference type="InterPro" id="IPR015421">
    <property type="entry name" value="PyrdxlP-dep_Trfase_major"/>
</dbReference>
<evidence type="ECO:0000313" key="7">
    <source>
        <dbReference type="Proteomes" id="UP000198481"/>
    </source>
</evidence>
<dbReference type="InterPro" id="IPR005814">
    <property type="entry name" value="Aminotrans_3"/>
</dbReference>
<dbReference type="RefSeq" id="WP_092277204.1">
    <property type="nucleotide sequence ID" value="NZ_LT629762.1"/>
</dbReference>
<dbReference type="FunFam" id="3.40.640.10:FF:000004">
    <property type="entry name" value="Acetylornithine aminotransferase"/>
    <property type="match status" value="1"/>
</dbReference>
<evidence type="ECO:0000256" key="3">
    <source>
        <dbReference type="ARBA" id="ARBA00022679"/>
    </source>
</evidence>
<dbReference type="PROSITE" id="PS00600">
    <property type="entry name" value="AA_TRANSFER_CLASS_3"/>
    <property type="match status" value="1"/>
</dbReference>
<sequence>MNLFNLRRNTASPRSLDDLAMDASKPTCNDNLSSECLMPSVERPKQIFVRGQGSWLWDSDDRAYLDFTQGGGANSLGHSASVLVRAIADQAQALINPGFGLHNRGMLNLAERLCRSTGSDQAYLLNSGSEACETAIKLARKWGQRYRGGASRIIVARNGCHGRSLATISASDSSSLTNLFEPRLPGFSHVPFNDLPAMHAAVDAQTVAIMLEPIQSDAGVIPADPHYLKGVERLCRELGILLILDEVQTGIGRCGSLLAEHSCDVRADIVVLGKGLGGDVPLAALLARGKACCFDLGEMTGTHHGNALMTAAGLAVLETVDDKGFLQHVEEAGQHLSEGLRRLSHRYAHGELRGQGLLWGLTLSEDSADAVVKAALYEGLLLNAAQPDCLRFTPALTVSKANIDEMLLRLARAFSRVRTAQLQCRKGIAV</sequence>
<dbReference type="GO" id="GO:0030170">
    <property type="term" value="F:pyridoxal phosphate binding"/>
    <property type="evidence" value="ECO:0007669"/>
    <property type="project" value="InterPro"/>
</dbReference>
<dbReference type="STRING" id="1148509.SAMN05216222_3208"/>
<keyword evidence="4 5" id="KW-0663">Pyridoxal phosphate</keyword>
<name>A0A1H1XVR3_9PSED</name>
<dbReference type="InterPro" id="IPR050103">
    <property type="entry name" value="Class-III_PLP-dep_AT"/>
</dbReference>
<dbReference type="Proteomes" id="UP000198481">
    <property type="component" value="Chromosome I"/>
</dbReference>
<dbReference type="Gene3D" id="3.90.1150.10">
    <property type="entry name" value="Aspartate Aminotransferase, domain 1"/>
    <property type="match status" value="1"/>
</dbReference>
<dbReference type="PANTHER" id="PTHR11986">
    <property type="entry name" value="AMINOTRANSFERASE CLASS III"/>
    <property type="match status" value="1"/>
</dbReference>
<evidence type="ECO:0000256" key="1">
    <source>
        <dbReference type="ARBA" id="ARBA00001933"/>
    </source>
</evidence>
<dbReference type="InterPro" id="IPR049704">
    <property type="entry name" value="Aminotrans_3_PPA_site"/>
</dbReference>
<dbReference type="EMBL" id="LT629762">
    <property type="protein sequence ID" value="SDT12969.1"/>
    <property type="molecule type" value="Genomic_DNA"/>
</dbReference>
<evidence type="ECO:0000256" key="5">
    <source>
        <dbReference type="RuleBase" id="RU003560"/>
    </source>
</evidence>
<dbReference type="PIRSF" id="PIRSF000521">
    <property type="entry name" value="Transaminase_4ab_Lys_Orn"/>
    <property type="match status" value="1"/>
</dbReference>